<dbReference type="Proteomes" id="UP000009227">
    <property type="component" value="Chromosome"/>
</dbReference>
<organism evidence="3">
    <name type="scientific">Methanotorris igneus (strain DSM 5666 / JCM 11834 / Kol 5)</name>
    <dbReference type="NCBI Taxonomy" id="880724"/>
    <lineage>
        <taxon>Archaea</taxon>
        <taxon>Methanobacteriati</taxon>
        <taxon>Methanobacteriota</taxon>
        <taxon>Methanomada group</taxon>
        <taxon>Methanococci</taxon>
        <taxon>Methanococcales</taxon>
        <taxon>Methanocaldococcaceae</taxon>
        <taxon>Methanotorris</taxon>
    </lineage>
</organism>
<keyword evidence="1" id="KW-1133">Transmembrane helix</keyword>
<sequence>MDSWVIVIFLIIYALIVPWFVNWIILNRQNKKVGFLKSFHYLEKKFSTKEKFVIIFVEFILVITLLYGYTRLNISQLYRIFYLFSGILIVFLFNYLLKISLRHAKSKQISFND</sequence>
<dbReference type="EMBL" id="CP002737">
    <property type="protein sequence ID" value="AEF96660.1"/>
    <property type="molecule type" value="Genomic_DNA"/>
</dbReference>
<feature type="transmembrane region" description="Helical" evidence="1">
    <location>
        <begin position="76"/>
        <end position="97"/>
    </location>
</feature>
<dbReference type="HOGENOM" id="CLU_2127833_0_0_2"/>
<evidence type="ECO:0000256" key="1">
    <source>
        <dbReference type="SAM" id="Phobius"/>
    </source>
</evidence>
<reference evidence="2 3" key="1">
    <citation type="submission" date="2011-05" db="EMBL/GenBank/DDBJ databases">
        <title>Complete sequence of Methanotorris igneus Kol 5.</title>
        <authorList>
            <consortium name="US DOE Joint Genome Institute"/>
            <person name="Lucas S."/>
            <person name="Han J."/>
            <person name="Lapidus A."/>
            <person name="Cheng J.-F."/>
            <person name="Goodwin L."/>
            <person name="Pitluck S."/>
            <person name="Peters L."/>
            <person name="Mikhailova N."/>
            <person name="Chertkov O."/>
            <person name="Han C."/>
            <person name="Tapia R."/>
            <person name="Land M."/>
            <person name="Hauser L."/>
            <person name="Kyrpides N."/>
            <person name="Ivanova N."/>
            <person name="Pagani I."/>
            <person name="Sieprawska-Lupa M."/>
            <person name="Whitman W."/>
            <person name="Woyke T."/>
        </authorList>
    </citation>
    <scope>NUCLEOTIDE SEQUENCE [LARGE SCALE GENOMIC DNA]</scope>
    <source>
        <strain evidence="3">DSM 5666 / JCM 11834 / Kol 5</strain>
    </source>
</reference>
<proteinExistence type="predicted"/>
<dbReference type="STRING" id="880724.Metig_1121"/>
<keyword evidence="1" id="KW-0812">Transmembrane</keyword>
<keyword evidence="1" id="KW-0472">Membrane</keyword>
<feature type="transmembrane region" description="Helical" evidence="1">
    <location>
        <begin position="6"/>
        <end position="26"/>
    </location>
</feature>
<dbReference type="KEGG" id="mig:Metig_1121"/>
<protein>
    <recommendedName>
        <fullName evidence="4">DUF3784 domain-containing protein</fullName>
    </recommendedName>
</protein>
<name>F6BDU9_METIK</name>
<gene>
    <name evidence="2" type="ordered locus">Metig_1121</name>
</gene>
<keyword evidence="3" id="KW-1185">Reference proteome</keyword>
<accession>F6BDU9</accession>
<evidence type="ECO:0008006" key="4">
    <source>
        <dbReference type="Google" id="ProtNLM"/>
    </source>
</evidence>
<evidence type="ECO:0000313" key="2">
    <source>
        <dbReference type="EMBL" id="AEF96660.1"/>
    </source>
</evidence>
<dbReference type="AlphaFoldDB" id="F6BDU9"/>
<feature type="transmembrane region" description="Helical" evidence="1">
    <location>
        <begin position="52"/>
        <end position="70"/>
    </location>
</feature>
<evidence type="ECO:0000313" key="3">
    <source>
        <dbReference type="Proteomes" id="UP000009227"/>
    </source>
</evidence>